<dbReference type="EMBL" id="LEPB01000007">
    <property type="protein sequence ID" value="RCA09617.1"/>
    <property type="molecule type" value="Genomic_DNA"/>
</dbReference>
<dbReference type="EMBL" id="UGIF01000002">
    <property type="protein sequence ID" value="STP28745.1"/>
    <property type="molecule type" value="Genomic_DNA"/>
</dbReference>
<dbReference type="AlphaFoldDB" id="A0A367CAH3"/>
<feature type="compositionally biased region" description="Polar residues" evidence="1">
    <location>
        <begin position="9"/>
        <end position="19"/>
    </location>
</feature>
<proteinExistence type="predicted"/>
<dbReference type="Proteomes" id="UP000252797">
    <property type="component" value="Unassembled WGS sequence"/>
</dbReference>
<accession>A0A367CAH3</accession>
<name>A0A367CAH3_9ENTE</name>
<evidence type="ECO:0000256" key="1">
    <source>
        <dbReference type="SAM" id="MobiDB-lite"/>
    </source>
</evidence>
<dbReference type="Proteomes" id="UP000254070">
    <property type="component" value="Unassembled WGS sequence"/>
</dbReference>
<evidence type="ECO:0000313" key="5">
    <source>
        <dbReference type="Proteomes" id="UP000254070"/>
    </source>
</evidence>
<reference evidence="2 4" key="1">
    <citation type="submission" date="2015-06" db="EMBL/GenBank/DDBJ databases">
        <title>The Genome Sequence of Enterococcus durans 4EA1.</title>
        <authorList>
            <consortium name="The Broad Institute Genomics Platform"/>
            <consortium name="The Broad Institute Genome Sequencing Center for Infectious Disease"/>
            <person name="Earl A.M."/>
            <person name="Van Tyne D."/>
            <person name="Lebreton F."/>
            <person name="Saavedra J.T."/>
            <person name="Gilmore M.S."/>
            <person name="Manson Mcguire A."/>
            <person name="Clock S."/>
            <person name="Crupain M."/>
            <person name="Rangan U."/>
            <person name="Young S."/>
            <person name="Abouelleil A."/>
            <person name="Cao P."/>
            <person name="Chapman S.B."/>
            <person name="Griggs A."/>
            <person name="Priest M."/>
            <person name="Shea T."/>
            <person name="Wortman J."/>
            <person name="Nusbaum C."/>
            <person name="Birren B."/>
        </authorList>
    </citation>
    <scope>NUCLEOTIDE SEQUENCE [LARGE SCALE GENOMIC DNA]</scope>
    <source>
        <strain evidence="2 4">4EA1</strain>
    </source>
</reference>
<feature type="region of interest" description="Disordered" evidence="1">
    <location>
        <begin position="1"/>
        <end position="31"/>
    </location>
</feature>
<gene>
    <name evidence="2" type="ORF">EA71_02934</name>
    <name evidence="3" type="ORF">NCTC8129_00915</name>
</gene>
<evidence type="ECO:0000313" key="4">
    <source>
        <dbReference type="Proteomes" id="UP000252797"/>
    </source>
</evidence>
<evidence type="ECO:0000313" key="2">
    <source>
        <dbReference type="EMBL" id="RCA09617.1"/>
    </source>
</evidence>
<sequence>MKKPEFIQINASKSTSLRLGSTPKRCQKGRV</sequence>
<protein>
    <submittedName>
        <fullName evidence="2">Uncharacterized protein</fullName>
    </submittedName>
</protein>
<organism evidence="2 4">
    <name type="scientific">Enterococcus durans</name>
    <dbReference type="NCBI Taxonomy" id="53345"/>
    <lineage>
        <taxon>Bacteria</taxon>
        <taxon>Bacillati</taxon>
        <taxon>Bacillota</taxon>
        <taxon>Bacilli</taxon>
        <taxon>Lactobacillales</taxon>
        <taxon>Enterococcaceae</taxon>
        <taxon>Enterococcus</taxon>
    </lineage>
</organism>
<reference evidence="3 5" key="2">
    <citation type="submission" date="2018-06" db="EMBL/GenBank/DDBJ databases">
        <authorList>
            <consortium name="Pathogen Informatics"/>
            <person name="Doyle S."/>
        </authorList>
    </citation>
    <scope>NUCLEOTIDE SEQUENCE [LARGE SCALE GENOMIC DNA]</scope>
    <source>
        <strain evidence="3 5">NCTC8129</strain>
    </source>
</reference>
<evidence type="ECO:0000313" key="3">
    <source>
        <dbReference type="EMBL" id="STP28745.1"/>
    </source>
</evidence>